<name>A0A6A6Y0A9_9PEZI</name>
<reference evidence="4" key="3">
    <citation type="submission" date="2025-04" db="UniProtKB">
        <authorList>
            <consortium name="RefSeq"/>
        </authorList>
    </citation>
    <scope>IDENTIFICATION</scope>
    <source>
        <strain evidence="4">CBS 304.34</strain>
    </source>
</reference>
<keyword evidence="3" id="KW-1185">Reference proteome</keyword>
<dbReference type="EMBL" id="MU003725">
    <property type="protein sequence ID" value="KAF2802089.1"/>
    <property type="molecule type" value="Genomic_DNA"/>
</dbReference>
<evidence type="ECO:0000256" key="1">
    <source>
        <dbReference type="SAM" id="MobiDB-lite"/>
    </source>
</evidence>
<dbReference type="RefSeq" id="XP_033569053.1">
    <property type="nucleotide sequence ID" value="XM_033726289.1"/>
</dbReference>
<proteinExistence type="predicted"/>
<reference evidence="4" key="2">
    <citation type="submission" date="2020-04" db="EMBL/GenBank/DDBJ databases">
        <authorList>
            <consortium name="NCBI Genome Project"/>
        </authorList>
    </citation>
    <scope>NUCLEOTIDE SEQUENCE</scope>
    <source>
        <strain evidence="4">CBS 304.34</strain>
    </source>
</reference>
<dbReference type="Proteomes" id="UP000504636">
    <property type="component" value="Unplaced"/>
</dbReference>
<evidence type="ECO:0000313" key="4">
    <source>
        <dbReference type="RefSeq" id="XP_033569053.1"/>
    </source>
</evidence>
<feature type="compositionally biased region" description="Low complexity" evidence="1">
    <location>
        <begin position="12"/>
        <end position="25"/>
    </location>
</feature>
<protein>
    <submittedName>
        <fullName evidence="2 4">Uncharacterized protein</fullName>
    </submittedName>
</protein>
<sequence>MGSTTLAGSGPGRSPSPQGQRSGGSECNLRAPEQGTARIRAPVAAAARWTRRLKGSGTLKVRQWSKAPRGRRVSVGECIKAKRQGGACWLAFRTAAEIRVTGCGFSSASAVVMLDMLPDAEPRGGTSRPLRLQRRASLATGFRQTLPGSCRRHGRPCQPVSLSHNPPVDRPSGRTAWRIDKSSDRPRHITSLPDVTWPRGRPEPSLQHLTEASACCGPAGSVPWSRESREREAAGTLSKASNSVAQSPSAWLRFGIDRAF</sequence>
<evidence type="ECO:0000313" key="2">
    <source>
        <dbReference type="EMBL" id="KAF2802089.1"/>
    </source>
</evidence>
<feature type="region of interest" description="Disordered" evidence="1">
    <location>
        <begin position="218"/>
        <end position="246"/>
    </location>
</feature>
<gene>
    <name evidence="2 4" type="ORF">BDZ99DRAFT_527761</name>
</gene>
<dbReference type="GeneID" id="54467182"/>
<feature type="compositionally biased region" description="Basic and acidic residues" evidence="1">
    <location>
        <begin position="177"/>
        <end position="187"/>
    </location>
</feature>
<organism evidence="2">
    <name type="scientific">Mytilinidion resinicola</name>
    <dbReference type="NCBI Taxonomy" id="574789"/>
    <lineage>
        <taxon>Eukaryota</taxon>
        <taxon>Fungi</taxon>
        <taxon>Dikarya</taxon>
        <taxon>Ascomycota</taxon>
        <taxon>Pezizomycotina</taxon>
        <taxon>Dothideomycetes</taxon>
        <taxon>Pleosporomycetidae</taxon>
        <taxon>Mytilinidiales</taxon>
        <taxon>Mytilinidiaceae</taxon>
        <taxon>Mytilinidion</taxon>
    </lineage>
</organism>
<feature type="region of interest" description="Disordered" evidence="1">
    <location>
        <begin position="148"/>
        <end position="204"/>
    </location>
</feature>
<evidence type="ECO:0000313" key="3">
    <source>
        <dbReference type="Proteomes" id="UP000504636"/>
    </source>
</evidence>
<reference evidence="2 4" key="1">
    <citation type="journal article" date="2020" name="Stud. Mycol.">
        <title>101 Dothideomycetes genomes: a test case for predicting lifestyles and emergence of pathogens.</title>
        <authorList>
            <person name="Haridas S."/>
            <person name="Albert R."/>
            <person name="Binder M."/>
            <person name="Bloem J."/>
            <person name="Labutti K."/>
            <person name="Salamov A."/>
            <person name="Andreopoulos B."/>
            <person name="Baker S."/>
            <person name="Barry K."/>
            <person name="Bills G."/>
            <person name="Bluhm B."/>
            <person name="Cannon C."/>
            <person name="Castanera R."/>
            <person name="Culley D."/>
            <person name="Daum C."/>
            <person name="Ezra D."/>
            <person name="Gonzalez J."/>
            <person name="Henrissat B."/>
            <person name="Kuo A."/>
            <person name="Liang C."/>
            <person name="Lipzen A."/>
            <person name="Lutzoni F."/>
            <person name="Magnuson J."/>
            <person name="Mondo S."/>
            <person name="Nolan M."/>
            <person name="Ohm R."/>
            <person name="Pangilinan J."/>
            <person name="Park H.-J."/>
            <person name="Ramirez L."/>
            <person name="Alfaro M."/>
            <person name="Sun H."/>
            <person name="Tritt A."/>
            <person name="Yoshinaga Y."/>
            <person name="Zwiers L.-H."/>
            <person name="Turgeon B."/>
            <person name="Goodwin S."/>
            <person name="Spatafora J."/>
            <person name="Crous P."/>
            <person name="Grigoriev I."/>
        </authorList>
    </citation>
    <scope>NUCLEOTIDE SEQUENCE</scope>
    <source>
        <strain evidence="2 4">CBS 304.34</strain>
    </source>
</reference>
<accession>A0A6A6Y0A9</accession>
<dbReference type="AlphaFoldDB" id="A0A6A6Y0A9"/>
<feature type="region of interest" description="Disordered" evidence="1">
    <location>
        <begin position="1"/>
        <end position="35"/>
    </location>
</feature>